<dbReference type="InterPro" id="IPR001387">
    <property type="entry name" value="Cro/C1-type_HTH"/>
</dbReference>
<dbReference type="PANTHER" id="PTHR46797:SF2">
    <property type="entry name" value="TRANSCRIPTIONAL REGULATOR"/>
    <property type="match status" value="1"/>
</dbReference>
<reference evidence="3 4" key="1">
    <citation type="submission" date="2010-12" db="EMBL/GenBank/DDBJ databases">
        <title>Whole genome sequence of Anaerolinea thermophila UNI-1.</title>
        <authorList>
            <person name="Narita-Yamada S."/>
            <person name="Kishi E."/>
            <person name="Watanabe Y."/>
            <person name="Takasaki K."/>
            <person name="Ankai A."/>
            <person name="Oguchi A."/>
            <person name="Fukui S."/>
            <person name="Takahashi M."/>
            <person name="Yashiro I."/>
            <person name="Hosoyama A."/>
            <person name="Sekiguchi Y."/>
            <person name="Hanada S."/>
            <person name="Fujita N."/>
        </authorList>
    </citation>
    <scope>NUCLEOTIDE SEQUENCE [LARGE SCALE GENOMIC DNA]</scope>
    <source>
        <strain evidence="4">DSM 14523 / JCM 11388 / NBRC 100420 / UNI-1</strain>
    </source>
</reference>
<dbReference type="SUPFAM" id="SSF51182">
    <property type="entry name" value="RmlC-like cupins"/>
    <property type="match status" value="1"/>
</dbReference>
<sequence>MEGFDKQAESIDVGQRLRALREERNISIRALARLSGLSANALSMIERGMTSPSVSTLNKLAIALKVPVTAFFRTMPVKEAVVFRKASERTRIPFLRGMMEGLGGEHFIGRVEAFLLTLENGGNSGPSYIVHSGHELVFCLRGKLEYDVEGKTYLLEPGDSMLFSASLKHRWRNSGTTVVNALIVISGFHEEEYPFEYHLSNLSQET</sequence>
<dbReference type="eggNOG" id="COG1917">
    <property type="taxonomic scope" value="Bacteria"/>
</dbReference>
<dbReference type="InterPro" id="IPR050807">
    <property type="entry name" value="TransReg_Diox_bact_type"/>
</dbReference>
<dbReference type="GO" id="GO:0005829">
    <property type="term" value="C:cytosol"/>
    <property type="evidence" value="ECO:0007669"/>
    <property type="project" value="TreeGrafter"/>
</dbReference>
<dbReference type="InterPro" id="IPR013096">
    <property type="entry name" value="Cupin_2"/>
</dbReference>
<dbReference type="InterPro" id="IPR011051">
    <property type="entry name" value="RmlC_Cupin_sf"/>
</dbReference>
<dbReference type="InParanoid" id="E8N557"/>
<feature type="domain" description="HTH cro/C1-type" evidence="2">
    <location>
        <begin position="17"/>
        <end position="71"/>
    </location>
</feature>
<dbReference type="CDD" id="cd02209">
    <property type="entry name" value="cupin_XRE_C"/>
    <property type="match status" value="1"/>
</dbReference>
<dbReference type="Proteomes" id="UP000008922">
    <property type="component" value="Chromosome"/>
</dbReference>
<dbReference type="RefSeq" id="WP_013559953.1">
    <property type="nucleotide sequence ID" value="NC_014960.1"/>
</dbReference>
<dbReference type="Pfam" id="PF07883">
    <property type="entry name" value="Cupin_2"/>
    <property type="match status" value="1"/>
</dbReference>
<dbReference type="GO" id="GO:0003700">
    <property type="term" value="F:DNA-binding transcription factor activity"/>
    <property type="evidence" value="ECO:0007669"/>
    <property type="project" value="TreeGrafter"/>
</dbReference>
<dbReference type="Gene3D" id="2.60.120.10">
    <property type="entry name" value="Jelly Rolls"/>
    <property type="match status" value="1"/>
</dbReference>
<dbReference type="OrthoDB" id="34624at2"/>
<organism evidence="3 4">
    <name type="scientific">Anaerolinea thermophila (strain DSM 14523 / JCM 11388 / NBRC 100420 / UNI-1)</name>
    <dbReference type="NCBI Taxonomy" id="926569"/>
    <lineage>
        <taxon>Bacteria</taxon>
        <taxon>Bacillati</taxon>
        <taxon>Chloroflexota</taxon>
        <taxon>Anaerolineae</taxon>
        <taxon>Anaerolineales</taxon>
        <taxon>Anaerolineaceae</taxon>
        <taxon>Anaerolinea</taxon>
    </lineage>
</organism>
<evidence type="ECO:0000313" key="4">
    <source>
        <dbReference type="Proteomes" id="UP000008922"/>
    </source>
</evidence>
<dbReference type="GO" id="GO:0003677">
    <property type="term" value="F:DNA binding"/>
    <property type="evidence" value="ECO:0007669"/>
    <property type="project" value="UniProtKB-KW"/>
</dbReference>
<dbReference type="EMBL" id="AP012029">
    <property type="protein sequence ID" value="BAJ63571.1"/>
    <property type="molecule type" value="Genomic_DNA"/>
</dbReference>
<dbReference type="SUPFAM" id="SSF47413">
    <property type="entry name" value="lambda repressor-like DNA-binding domains"/>
    <property type="match status" value="1"/>
</dbReference>
<keyword evidence="4" id="KW-1185">Reference proteome</keyword>
<dbReference type="InterPro" id="IPR014710">
    <property type="entry name" value="RmlC-like_jellyroll"/>
</dbReference>
<dbReference type="CDD" id="cd00093">
    <property type="entry name" value="HTH_XRE"/>
    <property type="match status" value="1"/>
</dbReference>
<accession>E8N557</accession>
<dbReference type="Pfam" id="PF01381">
    <property type="entry name" value="HTH_3"/>
    <property type="match status" value="1"/>
</dbReference>
<dbReference type="eggNOG" id="COG1396">
    <property type="taxonomic scope" value="Bacteria"/>
</dbReference>
<evidence type="ECO:0000313" key="3">
    <source>
        <dbReference type="EMBL" id="BAJ63571.1"/>
    </source>
</evidence>
<dbReference type="PROSITE" id="PS50943">
    <property type="entry name" value="HTH_CROC1"/>
    <property type="match status" value="1"/>
</dbReference>
<evidence type="ECO:0000256" key="1">
    <source>
        <dbReference type="ARBA" id="ARBA00023125"/>
    </source>
</evidence>
<dbReference type="KEGG" id="atm:ANT_15430"/>
<dbReference type="AlphaFoldDB" id="E8N557"/>
<dbReference type="PANTHER" id="PTHR46797">
    <property type="entry name" value="HTH-TYPE TRANSCRIPTIONAL REGULATOR"/>
    <property type="match status" value="1"/>
</dbReference>
<keyword evidence="1" id="KW-0238">DNA-binding</keyword>
<dbReference type="HOGENOM" id="CLU_085376_1_1_0"/>
<protein>
    <recommendedName>
        <fullName evidence="2">HTH cro/C1-type domain-containing protein</fullName>
    </recommendedName>
</protein>
<name>E8N557_ANATU</name>
<proteinExistence type="predicted"/>
<dbReference type="Gene3D" id="1.10.260.40">
    <property type="entry name" value="lambda repressor-like DNA-binding domains"/>
    <property type="match status" value="1"/>
</dbReference>
<gene>
    <name evidence="3" type="ordered locus">ANT_15430</name>
</gene>
<dbReference type="InterPro" id="IPR010982">
    <property type="entry name" value="Lambda_DNA-bd_dom_sf"/>
</dbReference>
<dbReference type="STRING" id="926569.ANT_15430"/>
<dbReference type="SMART" id="SM00530">
    <property type="entry name" value="HTH_XRE"/>
    <property type="match status" value="1"/>
</dbReference>
<evidence type="ECO:0000259" key="2">
    <source>
        <dbReference type="PROSITE" id="PS50943"/>
    </source>
</evidence>